<organism evidence="1 2">
    <name type="scientific">Dreissena polymorpha</name>
    <name type="common">Zebra mussel</name>
    <name type="synonym">Mytilus polymorpha</name>
    <dbReference type="NCBI Taxonomy" id="45954"/>
    <lineage>
        <taxon>Eukaryota</taxon>
        <taxon>Metazoa</taxon>
        <taxon>Spiralia</taxon>
        <taxon>Lophotrochozoa</taxon>
        <taxon>Mollusca</taxon>
        <taxon>Bivalvia</taxon>
        <taxon>Autobranchia</taxon>
        <taxon>Heteroconchia</taxon>
        <taxon>Euheterodonta</taxon>
        <taxon>Imparidentia</taxon>
        <taxon>Neoheterodontei</taxon>
        <taxon>Myida</taxon>
        <taxon>Dreissenoidea</taxon>
        <taxon>Dreissenidae</taxon>
        <taxon>Dreissena</taxon>
    </lineage>
</organism>
<sequence>MQQGHSSEMYTFDATASFYTGTKLKRINGNQRPSNAVHSTRTRKDELKCVFCDASHSTTECTKITSVHERRNIVKGKQLCINCLGTHFVAQCSSNGRTVNASENIIRAYVTGSPNLRPTIPRPKTLPMMLQCYTLLQKYRLEFY</sequence>
<name>A0A9D4D1C0_DREPO</name>
<reference evidence="1" key="1">
    <citation type="journal article" date="2019" name="bioRxiv">
        <title>The Genome of the Zebra Mussel, Dreissena polymorpha: A Resource for Invasive Species Research.</title>
        <authorList>
            <person name="McCartney M.A."/>
            <person name="Auch B."/>
            <person name="Kono T."/>
            <person name="Mallez S."/>
            <person name="Zhang Y."/>
            <person name="Obille A."/>
            <person name="Becker A."/>
            <person name="Abrahante J.E."/>
            <person name="Garbe J."/>
            <person name="Badalamenti J.P."/>
            <person name="Herman A."/>
            <person name="Mangelson H."/>
            <person name="Liachko I."/>
            <person name="Sullivan S."/>
            <person name="Sone E.D."/>
            <person name="Koren S."/>
            <person name="Silverstein K.A.T."/>
            <person name="Beckman K.B."/>
            <person name="Gohl D.M."/>
        </authorList>
    </citation>
    <scope>NUCLEOTIDE SEQUENCE</scope>
    <source>
        <strain evidence="1">Duluth1</strain>
        <tissue evidence="1">Whole animal</tissue>
    </source>
</reference>
<gene>
    <name evidence="1" type="ORF">DPMN_042738</name>
</gene>
<comment type="caution">
    <text evidence="1">The sequence shown here is derived from an EMBL/GenBank/DDBJ whole genome shotgun (WGS) entry which is preliminary data.</text>
</comment>
<evidence type="ECO:0000313" key="2">
    <source>
        <dbReference type="Proteomes" id="UP000828390"/>
    </source>
</evidence>
<protein>
    <submittedName>
        <fullName evidence="1">Uncharacterized protein</fullName>
    </submittedName>
</protein>
<keyword evidence="2" id="KW-1185">Reference proteome</keyword>
<reference evidence="1" key="2">
    <citation type="submission" date="2020-11" db="EMBL/GenBank/DDBJ databases">
        <authorList>
            <person name="McCartney M.A."/>
            <person name="Auch B."/>
            <person name="Kono T."/>
            <person name="Mallez S."/>
            <person name="Becker A."/>
            <person name="Gohl D.M."/>
            <person name="Silverstein K.A.T."/>
            <person name="Koren S."/>
            <person name="Bechman K.B."/>
            <person name="Herman A."/>
            <person name="Abrahante J.E."/>
            <person name="Garbe J."/>
        </authorList>
    </citation>
    <scope>NUCLEOTIDE SEQUENCE</scope>
    <source>
        <strain evidence="1">Duluth1</strain>
        <tissue evidence="1">Whole animal</tissue>
    </source>
</reference>
<dbReference type="Proteomes" id="UP000828390">
    <property type="component" value="Unassembled WGS sequence"/>
</dbReference>
<dbReference type="EMBL" id="JAIWYP010000011">
    <property type="protein sequence ID" value="KAH3736175.1"/>
    <property type="molecule type" value="Genomic_DNA"/>
</dbReference>
<accession>A0A9D4D1C0</accession>
<dbReference type="AlphaFoldDB" id="A0A9D4D1C0"/>
<evidence type="ECO:0000313" key="1">
    <source>
        <dbReference type="EMBL" id="KAH3736175.1"/>
    </source>
</evidence>
<proteinExistence type="predicted"/>